<dbReference type="EMBL" id="JAPFFF010000004">
    <property type="protein sequence ID" value="KAK8893045.1"/>
    <property type="molecule type" value="Genomic_DNA"/>
</dbReference>
<dbReference type="Proteomes" id="UP001470230">
    <property type="component" value="Unassembled WGS sequence"/>
</dbReference>
<name>A0ABR2KSW4_9EUKA</name>
<sequence>MSYLQEKVQKAWYYQRPLNAKGGETLDKLTGIGHVGIVVQTDKGNKYLIHSGPGNGCVATDAKNMSNQWKMQEELQVKWNPTISECLQAAGVWLSHFIDNNTPGVQYWAGLLCYGSASRLKELLANPDYFKQKGEAYIFASELP</sequence>
<evidence type="ECO:0000313" key="2">
    <source>
        <dbReference type="Proteomes" id="UP001470230"/>
    </source>
</evidence>
<comment type="caution">
    <text evidence="1">The sequence shown here is derived from an EMBL/GenBank/DDBJ whole genome shotgun (WGS) entry which is preliminary data.</text>
</comment>
<keyword evidence="2" id="KW-1185">Reference proteome</keyword>
<reference evidence="1 2" key="1">
    <citation type="submission" date="2024-04" db="EMBL/GenBank/DDBJ databases">
        <title>Tritrichomonas musculus Genome.</title>
        <authorList>
            <person name="Alves-Ferreira E."/>
            <person name="Grigg M."/>
            <person name="Lorenzi H."/>
            <person name="Galac M."/>
        </authorList>
    </citation>
    <scope>NUCLEOTIDE SEQUENCE [LARGE SCALE GENOMIC DNA]</scope>
    <source>
        <strain evidence="1 2">EAF2021</strain>
    </source>
</reference>
<protein>
    <submittedName>
        <fullName evidence="1">Uncharacterized protein</fullName>
    </submittedName>
</protein>
<organism evidence="1 2">
    <name type="scientific">Tritrichomonas musculus</name>
    <dbReference type="NCBI Taxonomy" id="1915356"/>
    <lineage>
        <taxon>Eukaryota</taxon>
        <taxon>Metamonada</taxon>
        <taxon>Parabasalia</taxon>
        <taxon>Tritrichomonadida</taxon>
        <taxon>Tritrichomonadidae</taxon>
        <taxon>Tritrichomonas</taxon>
    </lineage>
</organism>
<accession>A0ABR2KSW4</accession>
<evidence type="ECO:0000313" key="1">
    <source>
        <dbReference type="EMBL" id="KAK8893045.1"/>
    </source>
</evidence>
<gene>
    <name evidence="1" type="ORF">M9Y10_030304</name>
</gene>
<proteinExistence type="predicted"/>